<evidence type="ECO:0000313" key="2">
    <source>
        <dbReference type="EMBL" id="CAB3245076.1"/>
    </source>
</evidence>
<gene>
    <name evidence="2" type="ORF">APLA_LOCUS10934</name>
    <name evidence="3" type="ORF">APLA_LOCUS15123</name>
</gene>
<feature type="compositionally biased region" description="Basic and acidic residues" evidence="1">
    <location>
        <begin position="55"/>
        <end position="76"/>
    </location>
</feature>
<dbReference type="Proteomes" id="UP000494106">
    <property type="component" value="Unassembled WGS sequence"/>
</dbReference>
<feature type="compositionally biased region" description="Basic and acidic residues" evidence="1">
    <location>
        <begin position="214"/>
        <end position="235"/>
    </location>
</feature>
<evidence type="ECO:0000313" key="5">
    <source>
        <dbReference type="Proteomes" id="UP000494256"/>
    </source>
</evidence>
<dbReference type="OrthoDB" id="2417221at2759"/>
<reference evidence="4 5" key="1">
    <citation type="submission" date="2020-04" db="EMBL/GenBank/DDBJ databases">
        <authorList>
            <person name="Wallbank WR R."/>
            <person name="Pardo Diaz C."/>
            <person name="Kozak K."/>
            <person name="Martin S."/>
            <person name="Jiggins C."/>
            <person name="Moest M."/>
            <person name="Warren A I."/>
            <person name="Byers J.R.P. K."/>
            <person name="Montejo-Kovacevich G."/>
            <person name="Yen C E."/>
        </authorList>
    </citation>
    <scope>NUCLEOTIDE SEQUENCE [LARGE SCALE GENOMIC DNA]</scope>
</reference>
<dbReference type="AlphaFoldDB" id="A0A8S1B8S8"/>
<name>A0A8S1B8S8_ARCPL</name>
<dbReference type="EMBL" id="CADEBD010000324">
    <property type="protein sequence ID" value="CAB3245076.1"/>
    <property type="molecule type" value="Genomic_DNA"/>
</dbReference>
<organism evidence="3 4">
    <name type="scientific">Arctia plantaginis</name>
    <name type="common">Wood tiger moth</name>
    <name type="synonym">Phalaena plantaginis</name>
    <dbReference type="NCBI Taxonomy" id="874455"/>
    <lineage>
        <taxon>Eukaryota</taxon>
        <taxon>Metazoa</taxon>
        <taxon>Ecdysozoa</taxon>
        <taxon>Arthropoda</taxon>
        <taxon>Hexapoda</taxon>
        <taxon>Insecta</taxon>
        <taxon>Pterygota</taxon>
        <taxon>Neoptera</taxon>
        <taxon>Endopterygota</taxon>
        <taxon>Lepidoptera</taxon>
        <taxon>Glossata</taxon>
        <taxon>Ditrysia</taxon>
        <taxon>Noctuoidea</taxon>
        <taxon>Erebidae</taxon>
        <taxon>Arctiinae</taxon>
        <taxon>Arctia</taxon>
    </lineage>
</organism>
<comment type="caution">
    <text evidence="3">The sequence shown here is derived from an EMBL/GenBank/DDBJ whole genome shotgun (WGS) entry which is preliminary data.</text>
</comment>
<dbReference type="EMBL" id="CADEBC010000584">
    <property type="protein sequence ID" value="CAB3256039.1"/>
    <property type="molecule type" value="Genomic_DNA"/>
</dbReference>
<sequence length="407" mass="46657">MRTIVEAARTVIHARRLYENLRGEAINDVVFTINNTGTSTVKIKLLLTYDLVPTSDDKSSPQEDSDKYDLESRKDFDRTSEKERELRLLRKAKKMKDNSFRRTLESILPAKNSESYRRLLEDLVNNPEEKSKLLRKEAEEVVVPERRVAIDSDEDSDSQVEEIEVIIERLSDDYNENDNSTSKKTLLAEESKSSNSESPPVELQEKSISAVPIEKNERDQSSQNRNDGEDMKERTGQGSTSSAEQLDEHAFLEPYPISRINEVVIPHFRTTLTRSRVIVRPAVYTVQTSSPLVDRVTTRSLLSNRRLLPDIYARLTNNKIGHPNQDLKLIEDYNDYNANAYSYAPTHVLARQMDKNGEALSQLIEGSLKPQLGLLNPYRESLHPAALYSQPQRYLSDGYRPLFRISR</sequence>
<evidence type="ECO:0000256" key="1">
    <source>
        <dbReference type="SAM" id="MobiDB-lite"/>
    </source>
</evidence>
<protein>
    <submittedName>
        <fullName evidence="3">Uncharacterized protein</fullName>
    </submittedName>
</protein>
<keyword evidence="4" id="KW-1185">Reference proteome</keyword>
<evidence type="ECO:0000313" key="4">
    <source>
        <dbReference type="Proteomes" id="UP000494106"/>
    </source>
</evidence>
<feature type="region of interest" description="Disordered" evidence="1">
    <location>
        <begin position="54"/>
        <end position="76"/>
    </location>
</feature>
<dbReference type="Proteomes" id="UP000494256">
    <property type="component" value="Unassembled WGS sequence"/>
</dbReference>
<feature type="region of interest" description="Disordered" evidence="1">
    <location>
        <begin position="174"/>
        <end position="247"/>
    </location>
</feature>
<proteinExistence type="predicted"/>
<evidence type="ECO:0000313" key="3">
    <source>
        <dbReference type="EMBL" id="CAB3256039.1"/>
    </source>
</evidence>
<accession>A0A8S1B8S8</accession>